<gene>
    <name evidence="4" type="ORF">GUJ93_ZPchr0008g13289</name>
</gene>
<dbReference type="OrthoDB" id="418495at2759"/>
<evidence type="ECO:0000259" key="3">
    <source>
        <dbReference type="Pfam" id="PF14389"/>
    </source>
</evidence>
<dbReference type="PANTHER" id="PTHR46248:SF18">
    <property type="entry name" value="TERNARY COMPLEX FACTOR MIP1 LEUCINE-ZIPPER DOMAIN-CONTAINING PROTEIN"/>
    <property type="match status" value="1"/>
</dbReference>
<name>A0A8J5V4V6_ZIZPA</name>
<organism evidence="4 5">
    <name type="scientific">Zizania palustris</name>
    <name type="common">Northern wild rice</name>
    <dbReference type="NCBI Taxonomy" id="103762"/>
    <lineage>
        <taxon>Eukaryota</taxon>
        <taxon>Viridiplantae</taxon>
        <taxon>Streptophyta</taxon>
        <taxon>Embryophyta</taxon>
        <taxon>Tracheophyta</taxon>
        <taxon>Spermatophyta</taxon>
        <taxon>Magnoliopsida</taxon>
        <taxon>Liliopsida</taxon>
        <taxon>Poales</taxon>
        <taxon>Poaceae</taxon>
        <taxon>BOP clade</taxon>
        <taxon>Oryzoideae</taxon>
        <taxon>Oryzeae</taxon>
        <taxon>Zizaniinae</taxon>
        <taxon>Zizania</taxon>
    </lineage>
</organism>
<dbReference type="AlphaFoldDB" id="A0A8J5V4V6"/>
<keyword evidence="5" id="KW-1185">Reference proteome</keyword>
<feature type="coiled-coil region" evidence="1">
    <location>
        <begin position="94"/>
        <end position="167"/>
    </location>
</feature>
<accession>A0A8J5V4V6</accession>
<reference evidence="4" key="2">
    <citation type="submission" date="2021-02" db="EMBL/GenBank/DDBJ databases">
        <authorList>
            <person name="Kimball J.A."/>
            <person name="Haas M.W."/>
            <person name="Macchietto M."/>
            <person name="Kono T."/>
            <person name="Duquette J."/>
            <person name="Shao M."/>
        </authorList>
    </citation>
    <scope>NUCLEOTIDE SEQUENCE</scope>
    <source>
        <tissue evidence="4">Fresh leaf tissue</tissue>
    </source>
</reference>
<proteinExistence type="predicted"/>
<dbReference type="Proteomes" id="UP000729402">
    <property type="component" value="Unassembled WGS sequence"/>
</dbReference>
<comment type="caution">
    <text evidence="4">The sequence shown here is derived from an EMBL/GenBank/DDBJ whole genome shotgun (WGS) entry which is preliminary data.</text>
</comment>
<evidence type="ECO:0000256" key="2">
    <source>
        <dbReference type="SAM" id="MobiDB-lite"/>
    </source>
</evidence>
<dbReference type="PANTHER" id="PTHR46248">
    <property type="entry name" value="EXPRESSED PROTEIN"/>
    <property type="match status" value="1"/>
</dbReference>
<dbReference type="Pfam" id="PF14389">
    <property type="entry name" value="Lzipper-MIP1"/>
    <property type="match status" value="1"/>
</dbReference>
<evidence type="ECO:0000256" key="1">
    <source>
        <dbReference type="SAM" id="Coils"/>
    </source>
</evidence>
<keyword evidence="1" id="KW-0175">Coiled coil</keyword>
<evidence type="ECO:0000313" key="4">
    <source>
        <dbReference type="EMBL" id="KAG8047461.1"/>
    </source>
</evidence>
<dbReference type="InterPro" id="IPR025757">
    <property type="entry name" value="MIP1_Leuzipper"/>
</dbReference>
<protein>
    <recommendedName>
        <fullName evidence="3">Ternary complex factor MIP1 leucine-zipper domain-containing protein</fullName>
    </recommendedName>
</protein>
<feature type="region of interest" description="Disordered" evidence="2">
    <location>
        <begin position="316"/>
        <end position="336"/>
    </location>
</feature>
<feature type="compositionally biased region" description="Low complexity" evidence="2">
    <location>
        <begin position="326"/>
        <end position="336"/>
    </location>
</feature>
<evidence type="ECO:0000313" key="5">
    <source>
        <dbReference type="Proteomes" id="UP000729402"/>
    </source>
</evidence>
<feature type="region of interest" description="Disordered" evidence="2">
    <location>
        <begin position="218"/>
        <end position="241"/>
    </location>
</feature>
<dbReference type="EMBL" id="JAAALK010000290">
    <property type="protein sequence ID" value="KAG8047461.1"/>
    <property type="molecule type" value="Genomic_DNA"/>
</dbReference>
<reference evidence="4" key="1">
    <citation type="journal article" date="2021" name="bioRxiv">
        <title>Whole Genome Assembly and Annotation of Northern Wild Rice, Zizania palustris L., Supports a Whole Genome Duplication in the Zizania Genus.</title>
        <authorList>
            <person name="Haas M."/>
            <person name="Kono T."/>
            <person name="Macchietto M."/>
            <person name="Millas R."/>
            <person name="McGilp L."/>
            <person name="Shao M."/>
            <person name="Duquette J."/>
            <person name="Hirsch C.N."/>
            <person name="Kimball J."/>
        </authorList>
    </citation>
    <scope>NUCLEOTIDE SEQUENCE</scope>
    <source>
        <tissue evidence="4">Fresh leaf tissue</tissue>
    </source>
</reference>
<feature type="domain" description="Ternary complex factor MIP1 leucine-zipper" evidence="3">
    <location>
        <begin position="90"/>
        <end position="171"/>
    </location>
</feature>
<sequence>MGSVGSSSIPVESNSNSNSVSLDCSPLLPHCLAFNFLSLASKKSLLCFFPAMIKVMENDHKRPNLNSKMPAMKASSNAAPLIITNRSQSRRDRKIALQQDVDKLRKKLRHEENVHRALERAFTRPLGALPRLPPYLPSQTLELLAEVAVLEEEVVRLEEKVVNFQKGLYEEAVIISMTKSAYLSETEQCRPARHDQVSHQNANWSSLNRVTNVKQTLRRSSPSLSQGVRPGKENQSCTTNSFRDLSQLPLNSVPKCSVPTEEKCTGVQTVSTVKDHKGTTEASNAIDSEKLSTSANKVSEELLTCLLNIFSQMKSSSDQQDEERSSSPSVSGSCVSSNGACTGDPYGVLELESRDIGPYKQFQSVDATSFDQNIFDSNTLLGRRLK</sequence>